<dbReference type="InterPro" id="IPR002347">
    <property type="entry name" value="SDR_fam"/>
</dbReference>
<dbReference type="PRINTS" id="PR00081">
    <property type="entry name" value="GDHRDH"/>
</dbReference>
<feature type="binding site" evidence="12">
    <location>
        <begin position="70"/>
        <end position="71"/>
    </location>
    <ligand>
        <name>NAD(+)</name>
        <dbReference type="ChEBI" id="CHEBI:57540"/>
    </ligand>
</feature>
<feature type="active site" description="Proton acceptor" evidence="10">
    <location>
        <position position="161"/>
    </location>
</feature>
<dbReference type="OrthoDB" id="9803628at2"/>
<dbReference type="GO" id="GO:0006633">
    <property type="term" value="P:fatty acid biosynthetic process"/>
    <property type="evidence" value="ECO:0007669"/>
    <property type="project" value="UniProtKB-UniPathway"/>
</dbReference>
<dbReference type="InterPro" id="IPR014358">
    <property type="entry name" value="Enoyl-ACP_Rdtase_NADH"/>
</dbReference>
<dbReference type="AlphaFoldDB" id="A0A0D6PJJ4"/>
<evidence type="ECO:0000256" key="10">
    <source>
        <dbReference type="PIRSR" id="PIRSR000094-1"/>
    </source>
</evidence>
<keyword evidence="3 9" id="KW-0444">Lipid biosynthesis</keyword>
<dbReference type="PIRSF" id="PIRSF000094">
    <property type="entry name" value="Enoyl-ACP_rdct"/>
    <property type="match status" value="1"/>
</dbReference>
<evidence type="ECO:0000256" key="8">
    <source>
        <dbReference type="ARBA" id="ARBA00048572"/>
    </source>
</evidence>
<dbReference type="Pfam" id="PF13561">
    <property type="entry name" value="adh_short_C2"/>
    <property type="match status" value="1"/>
</dbReference>
<evidence type="ECO:0000256" key="5">
    <source>
        <dbReference type="ARBA" id="ARBA00023002"/>
    </source>
</evidence>
<dbReference type="GO" id="GO:0004318">
    <property type="term" value="F:enoyl-[acyl-carrier-protein] reductase (NADH) activity"/>
    <property type="evidence" value="ECO:0007669"/>
    <property type="project" value="UniProtKB-EC"/>
</dbReference>
<feature type="binding site" evidence="12">
    <location>
        <position position="98"/>
    </location>
    <ligand>
        <name>NAD(+)</name>
        <dbReference type="ChEBI" id="CHEBI:57540"/>
    </ligand>
</feature>
<dbReference type="UniPathway" id="UPA00094"/>
<keyword evidence="4" id="KW-0276">Fatty acid metabolism</keyword>
<evidence type="ECO:0000256" key="2">
    <source>
        <dbReference type="ARBA" id="ARBA00009233"/>
    </source>
</evidence>
<dbReference type="RefSeq" id="WP_048879740.1">
    <property type="nucleotide sequence ID" value="NZ_BANC01000089.1"/>
</dbReference>
<evidence type="ECO:0000256" key="6">
    <source>
        <dbReference type="ARBA" id="ARBA00023098"/>
    </source>
</evidence>
<gene>
    <name evidence="13" type="ORF">Aam_091_005</name>
</gene>
<keyword evidence="5 9" id="KW-0560">Oxidoreductase</keyword>
<dbReference type="EC" id="1.3.1.9" evidence="9"/>
<evidence type="ECO:0000256" key="9">
    <source>
        <dbReference type="PIRNR" id="PIRNR000094"/>
    </source>
</evidence>
<dbReference type="Proteomes" id="UP000032668">
    <property type="component" value="Unassembled WGS sequence"/>
</dbReference>
<evidence type="ECO:0000256" key="12">
    <source>
        <dbReference type="PIRSR" id="PIRSR000094-3"/>
    </source>
</evidence>
<evidence type="ECO:0000256" key="7">
    <source>
        <dbReference type="ARBA" id="ARBA00023160"/>
    </source>
</evidence>
<feature type="binding site" evidence="12">
    <location>
        <begin position="25"/>
        <end position="26"/>
    </location>
    <ligand>
        <name>NAD(+)</name>
        <dbReference type="ChEBI" id="CHEBI:57540"/>
    </ligand>
</feature>
<protein>
    <recommendedName>
        <fullName evidence="9">Enoyl-[acyl-carrier-protein] reductase [NADH]</fullName>
        <ecNumber evidence="9">1.3.1.9</ecNumber>
    </recommendedName>
</protein>
<dbReference type="PANTHER" id="PTHR43159:SF2">
    <property type="entry name" value="ENOYL-[ACYL-CARRIER-PROTEIN] REDUCTASE [NADH], CHLOROPLASTIC"/>
    <property type="match status" value="1"/>
</dbReference>
<evidence type="ECO:0000313" key="13">
    <source>
        <dbReference type="EMBL" id="GAN81348.1"/>
    </source>
</evidence>
<keyword evidence="7 9" id="KW-0275">Fatty acid biosynthesis</keyword>
<feature type="binding site" evidence="12">
    <location>
        <begin position="197"/>
        <end position="201"/>
    </location>
    <ligand>
        <name>NAD(+)</name>
        <dbReference type="ChEBI" id="CHEBI:57540"/>
    </ligand>
</feature>
<dbReference type="NCBIfam" id="NF005717">
    <property type="entry name" value="PRK07533.1"/>
    <property type="match status" value="1"/>
</dbReference>
<dbReference type="Gene3D" id="3.40.50.720">
    <property type="entry name" value="NAD(P)-binding Rossmann-like Domain"/>
    <property type="match status" value="1"/>
</dbReference>
<comment type="catalytic activity">
    <reaction evidence="8 9">
        <text>a 2,3-saturated acyl-[ACP] + NAD(+) = a (2E)-enoyl-[ACP] + NADH + H(+)</text>
        <dbReference type="Rhea" id="RHEA:10240"/>
        <dbReference type="Rhea" id="RHEA-COMP:9925"/>
        <dbReference type="Rhea" id="RHEA-COMP:9926"/>
        <dbReference type="ChEBI" id="CHEBI:15378"/>
        <dbReference type="ChEBI" id="CHEBI:57540"/>
        <dbReference type="ChEBI" id="CHEBI:57945"/>
        <dbReference type="ChEBI" id="CHEBI:78784"/>
        <dbReference type="ChEBI" id="CHEBI:78785"/>
        <dbReference type="EC" id="1.3.1.9"/>
    </reaction>
</comment>
<keyword evidence="6" id="KW-0443">Lipid metabolism</keyword>
<sequence>MSISTLPGSLAGKRGLVIGIANEHSIAAGCARAFAQAGAVLTATYLNEKARPFVTTITDALPCDILMPCDVQAEGQLEAVFEAITQRWGKLDFVLHSIAFAPAADLHSRVVDCSAQGFATAMDVSCHSFLRTAKLAEPLMVAGGTLLAMTYIGSERVIPHYGIMGPVKAALESCVRYTAVELGPKKIRVNAISPGPIATRAASGIEHFSDLLDTAAREAPEKELVKIEDCGDLAAFLVSDAARMLTGTIIPIDGGEHLLGA</sequence>
<dbReference type="EMBL" id="BANC01000089">
    <property type="protein sequence ID" value="GAN81348.1"/>
    <property type="molecule type" value="Genomic_DNA"/>
</dbReference>
<dbReference type="InterPro" id="IPR036291">
    <property type="entry name" value="NAD(P)-bd_dom_sf"/>
</dbReference>
<reference evidence="13 14" key="1">
    <citation type="submission" date="2012-11" db="EMBL/GenBank/DDBJ databases">
        <title>Whole genome sequence of Acidocella aminolytica 101 = DSM 11237.</title>
        <authorList>
            <person name="Azuma Y."/>
            <person name="Higashiura N."/>
            <person name="Hirakawa H."/>
            <person name="Matsushita K."/>
        </authorList>
    </citation>
    <scope>NUCLEOTIDE SEQUENCE [LARGE SCALE GENOMIC DNA]</scope>
    <source>
        <strain evidence="14">101 / DSM 11237</strain>
    </source>
</reference>
<proteinExistence type="inferred from homology"/>
<keyword evidence="14" id="KW-1185">Reference proteome</keyword>
<accession>A0A0D6PJJ4</accession>
<dbReference type="PANTHER" id="PTHR43159">
    <property type="entry name" value="ENOYL-[ACYL-CARRIER-PROTEIN] REDUCTASE"/>
    <property type="match status" value="1"/>
</dbReference>
<evidence type="ECO:0000256" key="3">
    <source>
        <dbReference type="ARBA" id="ARBA00022516"/>
    </source>
</evidence>
<feature type="binding site" evidence="11">
    <location>
        <position position="101"/>
    </location>
    <ligand>
        <name>substrate</name>
    </ligand>
</feature>
<dbReference type="SUPFAM" id="SSF51735">
    <property type="entry name" value="NAD(P)-binding Rossmann-fold domains"/>
    <property type="match status" value="1"/>
</dbReference>
<evidence type="ECO:0000256" key="11">
    <source>
        <dbReference type="PIRSR" id="PIRSR000094-2"/>
    </source>
</evidence>
<evidence type="ECO:0000256" key="1">
    <source>
        <dbReference type="ARBA" id="ARBA00005194"/>
    </source>
</evidence>
<evidence type="ECO:0000313" key="14">
    <source>
        <dbReference type="Proteomes" id="UP000032668"/>
    </source>
</evidence>
<comment type="pathway">
    <text evidence="1">Lipid metabolism; fatty acid biosynthesis.</text>
</comment>
<feature type="binding site" evidence="12">
    <location>
        <position position="19"/>
    </location>
    <ligand>
        <name>NAD(+)</name>
        <dbReference type="ChEBI" id="CHEBI:57540"/>
    </ligand>
</feature>
<feature type="active site" description="Proton acceptor" evidence="10">
    <location>
        <position position="151"/>
    </location>
</feature>
<keyword evidence="9 12" id="KW-0520">NAD</keyword>
<dbReference type="STRING" id="1120923.SAMN02746095_03211"/>
<name>A0A0D6PJJ4_9PROT</name>
<feature type="binding site" evidence="12">
    <location>
        <position position="168"/>
    </location>
    <ligand>
        <name>NAD(+)</name>
        <dbReference type="ChEBI" id="CHEBI:57540"/>
    </ligand>
</feature>
<comment type="similarity">
    <text evidence="2 9">Belongs to the short-chain dehydrogenases/reductases (SDR) family. FabI subfamily.</text>
</comment>
<comment type="caution">
    <text evidence="13">The sequence shown here is derived from an EMBL/GenBank/DDBJ whole genome shotgun (WGS) entry which is preliminary data.</text>
</comment>
<organism evidence="13 14">
    <name type="scientific">Acidocella aminolytica 101 = DSM 11237</name>
    <dbReference type="NCBI Taxonomy" id="1120923"/>
    <lineage>
        <taxon>Bacteria</taxon>
        <taxon>Pseudomonadati</taxon>
        <taxon>Pseudomonadota</taxon>
        <taxon>Alphaproteobacteria</taxon>
        <taxon>Acetobacterales</taxon>
        <taxon>Acidocellaceae</taxon>
        <taxon>Acidocella</taxon>
    </lineage>
</organism>
<evidence type="ECO:0000256" key="4">
    <source>
        <dbReference type="ARBA" id="ARBA00022832"/>
    </source>
</evidence>